<dbReference type="AlphaFoldDB" id="A0A9K3KRG6"/>
<dbReference type="OrthoDB" id="341482at2759"/>
<reference evidence="1" key="2">
    <citation type="submission" date="2021-04" db="EMBL/GenBank/DDBJ databases">
        <authorList>
            <person name="Podell S."/>
        </authorList>
    </citation>
    <scope>NUCLEOTIDE SEQUENCE</scope>
    <source>
        <strain evidence="1">Hildebrandi</strain>
    </source>
</reference>
<keyword evidence="2" id="KW-1185">Reference proteome</keyword>
<evidence type="ECO:0000313" key="2">
    <source>
        <dbReference type="Proteomes" id="UP000693970"/>
    </source>
</evidence>
<name>A0A9K3KRG6_9STRA</name>
<organism evidence="1 2">
    <name type="scientific">Nitzschia inconspicua</name>
    <dbReference type="NCBI Taxonomy" id="303405"/>
    <lineage>
        <taxon>Eukaryota</taxon>
        <taxon>Sar</taxon>
        <taxon>Stramenopiles</taxon>
        <taxon>Ochrophyta</taxon>
        <taxon>Bacillariophyta</taxon>
        <taxon>Bacillariophyceae</taxon>
        <taxon>Bacillariophycidae</taxon>
        <taxon>Bacillariales</taxon>
        <taxon>Bacillariaceae</taxon>
        <taxon>Nitzschia</taxon>
    </lineage>
</organism>
<gene>
    <name evidence="1" type="ORF">IV203_016570</name>
</gene>
<dbReference type="Proteomes" id="UP000693970">
    <property type="component" value="Unassembled WGS sequence"/>
</dbReference>
<accession>A0A9K3KRG6</accession>
<proteinExistence type="predicted"/>
<protein>
    <submittedName>
        <fullName evidence="1">Uncharacterized protein</fullName>
    </submittedName>
</protein>
<comment type="caution">
    <text evidence="1">The sequence shown here is derived from an EMBL/GenBank/DDBJ whole genome shotgun (WGS) entry which is preliminary data.</text>
</comment>
<dbReference type="EMBL" id="JAGRRH010000020">
    <property type="protein sequence ID" value="KAG7347865.1"/>
    <property type="molecule type" value="Genomic_DNA"/>
</dbReference>
<reference evidence="1" key="1">
    <citation type="journal article" date="2021" name="Sci. Rep.">
        <title>Diploid genomic architecture of Nitzschia inconspicua, an elite biomass production diatom.</title>
        <authorList>
            <person name="Oliver A."/>
            <person name="Podell S."/>
            <person name="Pinowska A."/>
            <person name="Traller J.C."/>
            <person name="Smith S.R."/>
            <person name="McClure R."/>
            <person name="Beliaev A."/>
            <person name="Bohutskyi P."/>
            <person name="Hill E.A."/>
            <person name="Rabines A."/>
            <person name="Zheng H."/>
            <person name="Allen L.Z."/>
            <person name="Kuo A."/>
            <person name="Grigoriev I.V."/>
            <person name="Allen A.E."/>
            <person name="Hazlebeck D."/>
            <person name="Allen E.E."/>
        </authorList>
    </citation>
    <scope>NUCLEOTIDE SEQUENCE</scope>
    <source>
        <strain evidence="1">Hildebrandi</strain>
    </source>
</reference>
<sequence>MRLSLHGSRQSPSRQKALNGMAKELYTLQDPCTPADHVLTDNSIETIISAMWEGPDYTNFYNDICDKSHHASSLVTKMEYTLTWLLQSLDSQTILSSLPMNPMATSPPNDPTLISHNTNTDGTQFKVPAVILPSPKKRPALILNQPTPSSLS</sequence>
<evidence type="ECO:0000313" key="1">
    <source>
        <dbReference type="EMBL" id="KAG7347865.1"/>
    </source>
</evidence>